<proteinExistence type="predicted"/>
<dbReference type="InterPro" id="IPR001810">
    <property type="entry name" value="F-box_dom"/>
</dbReference>
<dbReference type="InterPro" id="IPR036047">
    <property type="entry name" value="F-box-like_dom_sf"/>
</dbReference>
<sequence length="479" mass="56110">MSIELPTECLIKIFEFIHHDYATLHSCSLVNRQWGAVAIPMLWEEPLMNLDQCDKIHMPITTYIMCLSDEAKTILSKCDIKITPTLKRRPTFNYASYLRRLDNITLFDAVEMWIKKCNIIPREEQCFIPIFPVYQLLEQLLRNFMKNCDNLIQLRLRKSDRVKCLSDALLELHLLPEAEKSLSRLNEFSFDGCMDPKILFKASVISKNIQHLNIDCVCFDNEGLAKLIQAQQKPLLSLSMETTTNSKLPNIESSLKNKVKSLTSLIIHKIFSLDVFSNCKDLERLIITHRECFGENLMKKFINSDFHKLHELQLQLDHPYLYQISTLIKNTNGNLTSLYLYWITPQDTNNFSLLIITIIMNCPNLTEYLGSYANEVINYYLPLFFEKCSKLEYFYIYDDNSAFYDISKVMKSISKVIPKNLKMMWLSEGWICNIEALNLFLESCEKQLSEPLIFFICNRTRQHDEIIRKYIDKNVLSVQ</sequence>
<dbReference type="AlphaFoldDB" id="A0A1D1XR10"/>
<dbReference type="SUPFAM" id="SSF81383">
    <property type="entry name" value="F-box domain"/>
    <property type="match status" value="1"/>
</dbReference>
<organism evidence="2">
    <name type="scientific">Anthurium amnicola</name>
    <dbReference type="NCBI Taxonomy" id="1678845"/>
    <lineage>
        <taxon>Eukaryota</taxon>
        <taxon>Viridiplantae</taxon>
        <taxon>Streptophyta</taxon>
        <taxon>Embryophyta</taxon>
        <taxon>Tracheophyta</taxon>
        <taxon>Spermatophyta</taxon>
        <taxon>Magnoliopsida</taxon>
        <taxon>Liliopsida</taxon>
        <taxon>Araceae</taxon>
        <taxon>Pothoideae</taxon>
        <taxon>Potheae</taxon>
        <taxon>Anthurium</taxon>
    </lineage>
</organism>
<keyword evidence="2" id="KW-0808">Transferase</keyword>
<dbReference type="CDD" id="cd09917">
    <property type="entry name" value="F-box_SF"/>
    <property type="match status" value="1"/>
</dbReference>
<name>A0A1D1XR10_9ARAE</name>
<dbReference type="Gene3D" id="1.20.1280.50">
    <property type="match status" value="1"/>
</dbReference>
<evidence type="ECO:0000313" key="2">
    <source>
        <dbReference type="EMBL" id="JAT44797.1"/>
    </source>
</evidence>
<reference evidence="2" key="1">
    <citation type="submission" date="2015-07" db="EMBL/GenBank/DDBJ databases">
        <title>Transcriptome Assembly of Anthurium amnicola.</title>
        <authorList>
            <person name="Suzuki J."/>
        </authorList>
    </citation>
    <scope>NUCLEOTIDE SEQUENCE</scope>
</reference>
<gene>
    <name evidence="2" type="primary">murG_18</name>
    <name evidence="2" type="ORF">g.43371</name>
</gene>
<dbReference type="SUPFAM" id="SSF52047">
    <property type="entry name" value="RNI-like"/>
    <property type="match status" value="1"/>
</dbReference>
<dbReference type="InterPro" id="IPR032675">
    <property type="entry name" value="LRR_dom_sf"/>
</dbReference>
<accession>A0A1D1XR10</accession>
<protein>
    <submittedName>
        <fullName evidence="2">UDP-N-acetylglucosamine--N-acetylmuramyl-(Pentapeptide) pyrophosphoryl-undecaprenol N-acetylglucosamine transferase</fullName>
    </submittedName>
</protein>
<dbReference type="EMBL" id="GDJX01023139">
    <property type="protein sequence ID" value="JAT44797.1"/>
    <property type="molecule type" value="Transcribed_RNA"/>
</dbReference>
<feature type="domain" description="F-box" evidence="1">
    <location>
        <begin position="4"/>
        <end position="46"/>
    </location>
</feature>
<evidence type="ECO:0000259" key="1">
    <source>
        <dbReference type="Pfam" id="PF12937"/>
    </source>
</evidence>
<dbReference type="Gene3D" id="3.80.10.10">
    <property type="entry name" value="Ribonuclease Inhibitor"/>
    <property type="match status" value="1"/>
</dbReference>
<dbReference type="GO" id="GO:0016740">
    <property type="term" value="F:transferase activity"/>
    <property type="evidence" value="ECO:0007669"/>
    <property type="project" value="UniProtKB-KW"/>
</dbReference>
<dbReference type="Pfam" id="PF12937">
    <property type="entry name" value="F-box-like"/>
    <property type="match status" value="1"/>
</dbReference>